<evidence type="ECO:0000313" key="2">
    <source>
        <dbReference type="EMBL" id="PUE54048.1"/>
    </source>
</evidence>
<dbReference type="Proteomes" id="UP000250790">
    <property type="component" value="Unassembled WGS sequence"/>
</dbReference>
<accession>A0A315EB31</accession>
<comment type="caution">
    <text evidence="2">The sequence shown here is derived from an EMBL/GenBank/DDBJ whole genome shotgun (WGS) entry which is preliminary data.</text>
</comment>
<reference evidence="2 3" key="1">
    <citation type="submission" date="2017-04" db="EMBL/GenBank/DDBJ databases">
        <title>Unexpected and diverse lifestyles within the genus Limnohabitans.</title>
        <authorList>
            <person name="Kasalicky V."/>
            <person name="Mehrshad M."/>
            <person name="Andrei S.-A."/>
            <person name="Salcher M."/>
            <person name="Kratochvilova H."/>
            <person name="Simek K."/>
            <person name="Ghai R."/>
        </authorList>
    </citation>
    <scope>NUCLEOTIDE SEQUENCE [LARGE SCALE GENOMIC DNA]</scope>
    <source>
        <strain evidence="2 3">II-B4</strain>
    </source>
</reference>
<evidence type="ECO:0000256" key="1">
    <source>
        <dbReference type="SAM" id="Phobius"/>
    </source>
</evidence>
<evidence type="ECO:0000313" key="3">
    <source>
        <dbReference type="Proteomes" id="UP000250790"/>
    </source>
</evidence>
<keyword evidence="1" id="KW-1133">Transmembrane helix</keyword>
<organism evidence="2 3">
    <name type="scientific">Limnohabitans parvus II-B4</name>
    <dbReference type="NCBI Taxonomy" id="1293052"/>
    <lineage>
        <taxon>Bacteria</taxon>
        <taxon>Pseudomonadati</taxon>
        <taxon>Pseudomonadota</taxon>
        <taxon>Betaproteobacteria</taxon>
        <taxon>Burkholderiales</taxon>
        <taxon>Comamonadaceae</taxon>
        <taxon>Limnohabitans</taxon>
    </lineage>
</organism>
<dbReference type="AlphaFoldDB" id="A0A315EB31"/>
<keyword evidence="1" id="KW-0472">Membrane</keyword>
<dbReference type="EMBL" id="NESN01000002">
    <property type="protein sequence ID" value="PUE54048.1"/>
    <property type="molecule type" value="Genomic_DNA"/>
</dbReference>
<proteinExistence type="predicted"/>
<feature type="transmembrane region" description="Helical" evidence="1">
    <location>
        <begin position="70"/>
        <end position="98"/>
    </location>
</feature>
<name>A0A315EB31_9BURK</name>
<sequence length="108" mass="12657">MRWATEREMKNPMCAPYMAIEFSKLIEPEYSTDGSTCYHIHSHRKYSDDKSPITEKIYQQSFDSNEREKWLMFIGMGAFISTLLIAFVYGVGVVISWITKGFNRNEQQ</sequence>
<keyword evidence="3" id="KW-1185">Reference proteome</keyword>
<gene>
    <name evidence="2" type="ORF">B9Z37_05580</name>
</gene>
<keyword evidence="1" id="KW-0812">Transmembrane</keyword>
<protein>
    <submittedName>
        <fullName evidence="2">Uncharacterized protein</fullName>
    </submittedName>
</protein>